<dbReference type="InterPro" id="IPR032578">
    <property type="entry name" value="DUF4919"/>
</dbReference>
<protein>
    <recommendedName>
        <fullName evidence="5">DUF4919 domain-containing protein</fullName>
    </recommendedName>
</protein>
<gene>
    <name evidence="1" type="ORF">IW16_02705</name>
    <name evidence="2" type="ORF">SAMN02787073_0758</name>
</gene>
<reference evidence="1 3" key="1">
    <citation type="submission" date="2014-07" db="EMBL/GenBank/DDBJ databases">
        <title>Genome of Chryseobacterium vrystaatense LMG 22846.</title>
        <authorList>
            <person name="Pipes S.E."/>
            <person name="Stropko S.J."/>
            <person name="Newman J.D."/>
        </authorList>
    </citation>
    <scope>NUCLEOTIDE SEQUENCE [LARGE SCALE GENOMIC DNA]</scope>
    <source>
        <strain evidence="1 3">LMG 22846</strain>
    </source>
</reference>
<evidence type="ECO:0000313" key="1">
    <source>
        <dbReference type="EMBL" id="KFF28146.1"/>
    </source>
</evidence>
<name>A0A1M4UZ17_9FLAO</name>
<reference evidence="4" key="2">
    <citation type="submission" date="2016-11" db="EMBL/GenBank/DDBJ databases">
        <authorList>
            <person name="Varghese N."/>
            <person name="Submissions S."/>
        </authorList>
    </citation>
    <scope>NUCLEOTIDE SEQUENCE [LARGE SCALE GENOMIC DNA]</scope>
    <source>
        <strain evidence="4">YR203</strain>
    </source>
</reference>
<keyword evidence="3" id="KW-1185">Reference proteome</keyword>
<proteinExistence type="predicted"/>
<sequence length="209" mass="24352">MKYPFFLLLVLFSVFGFSQKSKIDLKNIEKSLKNPDSPYNYEKLIFKYKVYPKSLDSIEAQYLYYGRNFREDKISTLDDSFKSLADAFKQNNFEECIKQGKILYEKDPTNLDILLVLLRAYDSQKDGSNFMHHLSQFRSLTEGIRDSGDGASEKTAYLVNSVGDEYILLNILNIGKDYERGSKVAKDGMFDIWEKDGRKLYIKILYLDL</sequence>
<evidence type="ECO:0008006" key="5">
    <source>
        <dbReference type="Google" id="ProtNLM"/>
    </source>
</evidence>
<accession>A0A1M4UZ17</accession>
<dbReference type="AlphaFoldDB" id="A0A1M4UZ17"/>
<evidence type="ECO:0000313" key="4">
    <source>
        <dbReference type="Proteomes" id="UP000184108"/>
    </source>
</evidence>
<dbReference type="RefSeq" id="WP_034739422.1">
    <property type="nucleotide sequence ID" value="NZ_FQVE01000001.1"/>
</dbReference>
<organism evidence="2 4">
    <name type="scientific">Chryseobacterium vrystaatense</name>
    <dbReference type="NCBI Taxonomy" id="307480"/>
    <lineage>
        <taxon>Bacteria</taxon>
        <taxon>Pseudomonadati</taxon>
        <taxon>Bacteroidota</taxon>
        <taxon>Flavobacteriia</taxon>
        <taxon>Flavobacteriales</taxon>
        <taxon>Weeksellaceae</taxon>
        <taxon>Chryseobacterium group</taxon>
        <taxon>Chryseobacterium</taxon>
    </lineage>
</organism>
<dbReference type="OrthoDB" id="1245262at2"/>
<dbReference type="Proteomes" id="UP000028719">
    <property type="component" value="Unassembled WGS sequence"/>
</dbReference>
<reference evidence="2" key="3">
    <citation type="submission" date="2016-11" db="EMBL/GenBank/DDBJ databases">
        <authorList>
            <person name="Jaros S."/>
            <person name="Januszkiewicz K."/>
            <person name="Wedrychowicz H."/>
        </authorList>
    </citation>
    <scope>NUCLEOTIDE SEQUENCE [LARGE SCALE GENOMIC DNA]</scope>
    <source>
        <strain evidence="2">YR203</strain>
    </source>
</reference>
<evidence type="ECO:0000313" key="3">
    <source>
        <dbReference type="Proteomes" id="UP000028719"/>
    </source>
</evidence>
<evidence type="ECO:0000313" key="2">
    <source>
        <dbReference type="EMBL" id="SHE61991.1"/>
    </source>
</evidence>
<dbReference type="EMBL" id="FQVE01000001">
    <property type="protein sequence ID" value="SHE61991.1"/>
    <property type="molecule type" value="Genomic_DNA"/>
</dbReference>
<dbReference type="EMBL" id="JPRI01000001">
    <property type="protein sequence ID" value="KFF28146.1"/>
    <property type="molecule type" value="Genomic_DNA"/>
</dbReference>
<dbReference type="Pfam" id="PF16266">
    <property type="entry name" value="DUF4919"/>
    <property type="match status" value="1"/>
</dbReference>
<dbReference type="Proteomes" id="UP000184108">
    <property type="component" value="Unassembled WGS sequence"/>
</dbReference>